<evidence type="ECO:0000313" key="3">
    <source>
        <dbReference type="Proteomes" id="UP000519972"/>
    </source>
</evidence>
<dbReference type="PROSITE" id="PS51725">
    <property type="entry name" value="ABM"/>
    <property type="match status" value="1"/>
</dbReference>
<dbReference type="PANTHER" id="PTHR33336">
    <property type="entry name" value="QUINOL MONOOXYGENASE YGIN-RELATED"/>
    <property type="match status" value="1"/>
</dbReference>
<organism evidence="2 3">
    <name type="scientific">Rhizobium sophorae</name>
    <dbReference type="NCBI Taxonomy" id="1535242"/>
    <lineage>
        <taxon>Bacteria</taxon>
        <taxon>Pseudomonadati</taxon>
        <taxon>Pseudomonadota</taxon>
        <taxon>Alphaproteobacteria</taxon>
        <taxon>Hyphomicrobiales</taxon>
        <taxon>Rhizobiaceae</taxon>
        <taxon>Rhizobium/Agrobacterium group</taxon>
        <taxon>Rhizobium</taxon>
    </lineage>
</organism>
<gene>
    <name evidence="2" type="ORF">G9X64_03535</name>
</gene>
<dbReference type="PANTHER" id="PTHR33336:SF3">
    <property type="entry name" value="ABM DOMAIN-CONTAINING PROTEIN"/>
    <property type="match status" value="1"/>
</dbReference>
<accession>A0A7Y3S2R4</accession>
<dbReference type="Pfam" id="PF03992">
    <property type="entry name" value="ABM"/>
    <property type="match status" value="1"/>
</dbReference>
<dbReference type="EMBL" id="JABFCN010000003">
    <property type="protein sequence ID" value="NNU35585.1"/>
    <property type="molecule type" value="Genomic_DNA"/>
</dbReference>
<proteinExistence type="predicted"/>
<dbReference type="Proteomes" id="UP000519972">
    <property type="component" value="Unassembled WGS sequence"/>
</dbReference>
<keyword evidence="2" id="KW-0560">Oxidoreductase</keyword>
<name>A0A7Y3S2R4_9HYPH</name>
<protein>
    <submittedName>
        <fullName evidence="2">Antibiotic biosynthesis monooxygenase</fullName>
    </submittedName>
</protein>
<feature type="domain" description="ABM" evidence="1">
    <location>
        <begin position="5"/>
        <end position="93"/>
    </location>
</feature>
<dbReference type="InterPro" id="IPR011008">
    <property type="entry name" value="Dimeric_a/b-barrel"/>
</dbReference>
<sequence length="101" mass="12127">MSQQLTVIAHLVTRPEKIDEAKMAMLSLIEKTRSEDGCLDYDLHQDNDNPMKFTFYEIWKNRQAWEEHMEMSYLREFVARGDEFFEIEPKIRFMTMISGRS</sequence>
<dbReference type="Gene3D" id="3.30.70.100">
    <property type="match status" value="1"/>
</dbReference>
<comment type="caution">
    <text evidence="2">The sequence shown here is derived from an EMBL/GenBank/DDBJ whole genome shotgun (WGS) entry which is preliminary data.</text>
</comment>
<dbReference type="InterPro" id="IPR007138">
    <property type="entry name" value="ABM_dom"/>
</dbReference>
<dbReference type="GO" id="GO:0004497">
    <property type="term" value="F:monooxygenase activity"/>
    <property type="evidence" value="ECO:0007669"/>
    <property type="project" value="UniProtKB-KW"/>
</dbReference>
<keyword evidence="2" id="KW-0503">Monooxygenase</keyword>
<dbReference type="AlphaFoldDB" id="A0A7Y3S2R4"/>
<keyword evidence="3" id="KW-1185">Reference proteome</keyword>
<dbReference type="RefSeq" id="WP_171375926.1">
    <property type="nucleotide sequence ID" value="NZ_JABFCN010000003.1"/>
</dbReference>
<evidence type="ECO:0000313" key="2">
    <source>
        <dbReference type="EMBL" id="NNU35585.1"/>
    </source>
</evidence>
<dbReference type="InterPro" id="IPR050744">
    <property type="entry name" value="AI-2_Isomerase_LsrG"/>
</dbReference>
<evidence type="ECO:0000259" key="1">
    <source>
        <dbReference type="PROSITE" id="PS51725"/>
    </source>
</evidence>
<reference evidence="2 3" key="1">
    <citation type="submission" date="2020-02" db="EMBL/GenBank/DDBJ databases">
        <authorList>
            <person name="Sun Q."/>
        </authorList>
    </citation>
    <scope>NUCLEOTIDE SEQUENCE [LARGE SCALE GENOMIC DNA]</scope>
    <source>
        <strain evidence="2 3">CCBAU 03386</strain>
    </source>
</reference>
<dbReference type="SUPFAM" id="SSF54909">
    <property type="entry name" value="Dimeric alpha+beta barrel"/>
    <property type="match status" value="1"/>
</dbReference>